<gene>
    <name evidence="1" type="ORF">ENO59_11235</name>
</gene>
<organism evidence="1">
    <name type="scientific">Rhodothermus marinus</name>
    <name type="common">Rhodothermus obamensis</name>
    <dbReference type="NCBI Taxonomy" id="29549"/>
    <lineage>
        <taxon>Bacteria</taxon>
        <taxon>Pseudomonadati</taxon>
        <taxon>Rhodothermota</taxon>
        <taxon>Rhodothermia</taxon>
        <taxon>Rhodothermales</taxon>
        <taxon>Rhodothermaceae</taxon>
        <taxon>Rhodothermus</taxon>
    </lineage>
</organism>
<evidence type="ECO:0000313" key="1">
    <source>
        <dbReference type="EMBL" id="HER97059.1"/>
    </source>
</evidence>
<protein>
    <submittedName>
        <fullName evidence="1">Uncharacterized protein</fullName>
    </submittedName>
</protein>
<dbReference type="EMBL" id="DSGB01000006">
    <property type="protein sequence ID" value="HER97059.1"/>
    <property type="molecule type" value="Genomic_DNA"/>
</dbReference>
<proteinExistence type="predicted"/>
<sequence length="387" mass="43894">MTESFVTRLTQQLQAALPARRTYAIAELDRFGLPEAIVTHLRYTVAARLEAALPTLDETWFDVHAPAVREAYQVLCTRLRQHGHIPAEAWPTLLQQSVAQLVAYLTQPIHTLVQHVFGHASAALAPERVIERLQAFVPYAYFREALTLYLREKPTATLERERFRSILQQVDRQFTADFDAQAWVRLLDPLYELASLFPERPAAVPVPLLITFFSEKQQSAFTARLQQLTSQGVQVLSADALHKVLAQAQPAPTTPAMATPEEPMPLWRRFQLQQAHAVVEPPSALPRWMQFYQQPPAAPSTEPTLDAVERAVLGPEGIRNRELFIQALFGGDSASYAQVLQQLYRASTWAEASQIIAQEVFRRYQVNIYSEPAVAFTEAVERRYRNR</sequence>
<comment type="caution">
    <text evidence="1">The sequence shown here is derived from an EMBL/GenBank/DDBJ whole genome shotgun (WGS) entry which is preliminary data.</text>
</comment>
<reference evidence="1" key="1">
    <citation type="journal article" date="2020" name="mSystems">
        <title>Genome- and Community-Level Interaction Insights into Carbon Utilization and Element Cycling Functions of Hydrothermarchaeota in Hydrothermal Sediment.</title>
        <authorList>
            <person name="Zhou Z."/>
            <person name="Liu Y."/>
            <person name="Xu W."/>
            <person name="Pan J."/>
            <person name="Luo Z.H."/>
            <person name="Li M."/>
        </authorList>
    </citation>
    <scope>NUCLEOTIDE SEQUENCE [LARGE SCALE GENOMIC DNA]</scope>
    <source>
        <strain evidence="1">SpSt-143</strain>
    </source>
</reference>
<name>A0A7V2F710_RHOMR</name>
<dbReference type="AlphaFoldDB" id="A0A7V2F710"/>
<accession>A0A7V2F710</accession>